<organism evidence="1">
    <name type="scientific">marine metagenome</name>
    <dbReference type="NCBI Taxonomy" id="408172"/>
    <lineage>
        <taxon>unclassified sequences</taxon>
        <taxon>metagenomes</taxon>
        <taxon>ecological metagenomes</taxon>
    </lineage>
</organism>
<dbReference type="AlphaFoldDB" id="A0A382VRQ9"/>
<feature type="non-terminal residue" evidence="1">
    <location>
        <position position="1"/>
    </location>
</feature>
<sequence length="112" mass="12353">RIYSNDKEKAMSGILIYSASGDSEGTMGGLVRQAEPDLFGNTLENAINKAQWCSADPICNEAFKRGGQGPYSLNMAACHCCCLLPETSCENFNRLMDRSYINFLDTHSIFNV</sequence>
<gene>
    <name evidence="1" type="ORF">METZ01_LOCUS401924</name>
</gene>
<evidence type="ECO:0000313" key="1">
    <source>
        <dbReference type="EMBL" id="SVD49070.1"/>
    </source>
</evidence>
<accession>A0A382VRQ9</accession>
<name>A0A382VRQ9_9ZZZZ</name>
<reference evidence="1" key="1">
    <citation type="submission" date="2018-05" db="EMBL/GenBank/DDBJ databases">
        <authorList>
            <person name="Lanie J.A."/>
            <person name="Ng W.-L."/>
            <person name="Kazmierczak K.M."/>
            <person name="Andrzejewski T.M."/>
            <person name="Davidsen T.M."/>
            <person name="Wayne K.J."/>
            <person name="Tettelin H."/>
            <person name="Glass J.I."/>
            <person name="Rusch D."/>
            <person name="Podicherti R."/>
            <person name="Tsui H.-C.T."/>
            <person name="Winkler M.E."/>
        </authorList>
    </citation>
    <scope>NUCLEOTIDE SEQUENCE</scope>
</reference>
<protein>
    <submittedName>
        <fullName evidence="1">Uncharacterized protein</fullName>
    </submittedName>
</protein>
<dbReference type="EMBL" id="UINC01154024">
    <property type="protein sequence ID" value="SVD49070.1"/>
    <property type="molecule type" value="Genomic_DNA"/>
</dbReference>
<proteinExistence type="predicted"/>